<dbReference type="AlphaFoldDB" id="A0A813Y340"/>
<organism evidence="3 4">
    <name type="scientific">Adineta steineri</name>
    <dbReference type="NCBI Taxonomy" id="433720"/>
    <lineage>
        <taxon>Eukaryota</taxon>
        <taxon>Metazoa</taxon>
        <taxon>Spiralia</taxon>
        <taxon>Gnathifera</taxon>
        <taxon>Rotifera</taxon>
        <taxon>Eurotatoria</taxon>
        <taxon>Bdelloidea</taxon>
        <taxon>Adinetida</taxon>
        <taxon>Adinetidae</taxon>
        <taxon>Adineta</taxon>
    </lineage>
</organism>
<dbReference type="InterPro" id="IPR054583">
    <property type="entry name" value="Beta-prop_AUDH"/>
</dbReference>
<dbReference type="Pfam" id="PF18637">
    <property type="entry name" value="AUDH_Cupin"/>
    <property type="match status" value="1"/>
</dbReference>
<evidence type="ECO:0000259" key="1">
    <source>
        <dbReference type="Pfam" id="PF18637"/>
    </source>
</evidence>
<dbReference type="Pfam" id="PF22301">
    <property type="entry name" value="AUDH_beta_propeller"/>
    <property type="match status" value="1"/>
</dbReference>
<evidence type="ECO:0000313" key="3">
    <source>
        <dbReference type="EMBL" id="CAF0877406.1"/>
    </source>
</evidence>
<evidence type="ECO:0000259" key="2">
    <source>
        <dbReference type="Pfam" id="PF22301"/>
    </source>
</evidence>
<dbReference type="Proteomes" id="UP000663891">
    <property type="component" value="Unassembled WGS sequence"/>
</dbReference>
<evidence type="ECO:0008006" key="5">
    <source>
        <dbReference type="Google" id="ProtNLM"/>
    </source>
</evidence>
<sequence length="758" mass="85923">MLLCLLCVSSEPYGKGSYSPNFEKQRINKHIHDGYWIEPFQSNNHTPIGFIAYGLAEGDIKFYQNPYTDTNETDPISIQKLLTPIAMDQADITGNGLQDIIICFDYGNTILDFNPDGGYIIWLENPGNINGKEPWKRHYVGKSATMHRLKIGHFTQTERWEIIGMPVVNGPFDVPVPVLLFRQPDDVLNATSWDSEIIESEFFHLIHDTKMFSGESLDKLIIASSEGLHWFYYNESSQKWTIEKIVDGEQGEKQQTNYYGTGGVDIGRIGNDPIAYIPAIEPFHGDIVAVYVKSINSSSKEIQWQRHILDVYGYPDQNGEGPGHHVICADFDKDGEDEFLLALRGPAPNEGVYYYKALDLSRGLFAKWKISDESAGRIALADFDNDGLLDFATIGYRVAGYYLAKNASINIFYNRQVNTMLQSKPELQVTKQNDELLFTVPRPNKVSRYQMLTFLTIGGITLSLEILPPFSSRQVSNNTYVKVLSGVLMWIDSSTKTSQSRTFLCQPKSICSLEVNSDDKRVKTGNDGAIFIVMQMPKGMNDVPQFDSIGKIMLENSLPEHCPEEARKLSFTFTKADQLEWGKEKFKDVEFYNMRGFDIKFADNEEHLCHMQLWAAGKGTNAGVHNHATDRFCEVHACIVNGNRNSGMQYLNSSQETYDPFTMLDSDFVKLDIPSFYEHGPLWDIDAKRQPVLRNDGTVIYPWHKWQSGSDDFVGQQQKKILSSRNILKSNVDASVSNQSYDIWMAIEFNIKSSTLPS</sequence>
<reference evidence="3" key="1">
    <citation type="submission" date="2021-02" db="EMBL/GenBank/DDBJ databases">
        <authorList>
            <person name="Nowell W R."/>
        </authorList>
    </citation>
    <scope>NUCLEOTIDE SEQUENCE</scope>
</reference>
<gene>
    <name evidence="3" type="ORF">VCS650_LOCUS8055</name>
</gene>
<feature type="domain" description="Aldos-2-ulose dehydratase beta-propeller" evidence="2">
    <location>
        <begin position="117"/>
        <end position="293"/>
    </location>
</feature>
<feature type="domain" description="Aldos-2-ulose dehydratase/isomerase (AUDH) Cupin" evidence="1">
    <location>
        <begin position="428"/>
        <end position="750"/>
    </location>
</feature>
<dbReference type="EMBL" id="CAJNON010000053">
    <property type="protein sequence ID" value="CAF0877406.1"/>
    <property type="molecule type" value="Genomic_DNA"/>
</dbReference>
<comment type="caution">
    <text evidence="3">The sequence shown here is derived from an EMBL/GenBank/DDBJ whole genome shotgun (WGS) entry which is preliminary data.</text>
</comment>
<protein>
    <recommendedName>
        <fullName evidence="5">Aldos-2-ulose dehydratase/isomerase (AUDH) Cupin domain-containing protein</fullName>
    </recommendedName>
</protein>
<evidence type="ECO:0000313" key="4">
    <source>
        <dbReference type="Proteomes" id="UP000663891"/>
    </source>
</evidence>
<name>A0A813Y340_9BILA</name>
<dbReference type="Gene3D" id="2.60.120.990">
    <property type="match status" value="1"/>
</dbReference>
<dbReference type="InterPro" id="IPR040887">
    <property type="entry name" value="AUDH_Cupin"/>
</dbReference>
<dbReference type="InterPro" id="IPR028994">
    <property type="entry name" value="Integrin_alpha_N"/>
</dbReference>
<dbReference type="OrthoDB" id="5378718at2759"/>
<proteinExistence type="predicted"/>
<accession>A0A813Y340</accession>
<dbReference type="SUPFAM" id="SSF69318">
    <property type="entry name" value="Integrin alpha N-terminal domain"/>
    <property type="match status" value="1"/>
</dbReference>